<evidence type="ECO:0000313" key="3">
    <source>
        <dbReference type="Proteomes" id="UP001642464"/>
    </source>
</evidence>
<comment type="caution">
    <text evidence="2">The sequence shown here is derived from an EMBL/GenBank/DDBJ whole genome shotgun (WGS) entry which is preliminary data.</text>
</comment>
<dbReference type="Proteomes" id="UP001642464">
    <property type="component" value="Unassembled WGS sequence"/>
</dbReference>
<name>A0ABP0QYI8_9DINO</name>
<proteinExistence type="predicted"/>
<feature type="region of interest" description="Disordered" evidence="1">
    <location>
        <begin position="79"/>
        <end position="101"/>
    </location>
</feature>
<accession>A0ABP0QYI8</accession>
<protein>
    <submittedName>
        <fullName evidence="2">Uncharacterized protein</fullName>
    </submittedName>
</protein>
<dbReference type="EMBL" id="CAXAMM010040462">
    <property type="protein sequence ID" value="CAK9093362.1"/>
    <property type="molecule type" value="Genomic_DNA"/>
</dbReference>
<keyword evidence="3" id="KW-1185">Reference proteome</keyword>
<evidence type="ECO:0000256" key="1">
    <source>
        <dbReference type="SAM" id="MobiDB-lite"/>
    </source>
</evidence>
<gene>
    <name evidence="2" type="ORF">SCF082_LOCUS43916</name>
</gene>
<evidence type="ECO:0000313" key="2">
    <source>
        <dbReference type="EMBL" id="CAK9093362.1"/>
    </source>
</evidence>
<organism evidence="2 3">
    <name type="scientific">Durusdinium trenchii</name>
    <dbReference type="NCBI Taxonomy" id="1381693"/>
    <lineage>
        <taxon>Eukaryota</taxon>
        <taxon>Sar</taxon>
        <taxon>Alveolata</taxon>
        <taxon>Dinophyceae</taxon>
        <taxon>Suessiales</taxon>
        <taxon>Symbiodiniaceae</taxon>
        <taxon>Durusdinium</taxon>
    </lineage>
</organism>
<sequence>MPLTLKKLYHITFEGDKWHVPENMVVEKLGKEWLLMVPSNYALCKLVQGGKFDYTKKFSLKNINMFDDLVSQRNAKSSLTTSDDLFGGDGKPQPKRKRPVFEDQELTLDLPAGGGTITCLNASKITDALAVEMDEANLHNLFACLHGSDTSSNEARSYQTSGKYKGLAAKRKCKKNDNVDDD</sequence>
<reference evidence="2 3" key="1">
    <citation type="submission" date="2024-02" db="EMBL/GenBank/DDBJ databases">
        <authorList>
            <person name="Chen Y."/>
            <person name="Shah S."/>
            <person name="Dougan E. K."/>
            <person name="Thang M."/>
            <person name="Chan C."/>
        </authorList>
    </citation>
    <scope>NUCLEOTIDE SEQUENCE [LARGE SCALE GENOMIC DNA]</scope>
</reference>